<dbReference type="EMBL" id="CP065628">
    <property type="protein sequence ID" value="QPR30515.1"/>
    <property type="molecule type" value="Genomic_DNA"/>
</dbReference>
<dbReference type="EMBL" id="CP066023">
    <property type="protein sequence ID" value="QQB82351.1"/>
    <property type="molecule type" value="Genomic_DNA"/>
</dbReference>
<evidence type="ECO:0008006" key="6">
    <source>
        <dbReference type="Google" id="ProtNLM"/>
    </source>
</evidence>
<dbReference type="Gene3D" id="3.40.960.10">
    <property type="entry name" value="VSR Endonuclease"/>
    <property type="match status" value="1"/>
</dbReference>
<accession>A0AB37GC13</accession>
<sequence length="386" mass="42718">MPGPQERNPMPQWIYDADDIIRTGQQRECARPSTFAISRIGQHSDRDLHRRAKSGSLLWLAHGAYVPVDRWLALNSTERYVLEVKALIHRGTATVITRDAAAALHGLPLLTHGTPIAIANSGRTRGQSRSTPNGPYQPHKRLIRVSGRIHPEDVVEVDGRLITDIPKSVIDVCRSRTPHNALVLADAALQRHTDTEELLATLAAYPRAPGNAQARRLLRQATASSESIGESLTKEAIVQAGLASVDDSQAPLLQQVSFRDDRGFIARVDFYLPELGLVVEFDGRMKYTDGGVADTQVAIAKELEREKRLKNLGLNVIRIVWSQLFDGTAVATLRQAAAEIRRHLANGGSCYRGNYAFARRPITITGKAAELAMRRRRVWSQAGRLY</sequence>
<evidence type="ECO:0000313" key="5">
    <source>
        <dbReference type="Proteomes" id="UP000595198"/>
    </source>
</evidence>
<evidence type="ECO:0000313" key="4">
    <source>
        <dbReference type="Proteomes" id="UP000594774"/>
    </source>
</evidence>
<protein>
    <recommendedName>
        <fullName evidence="6">DUF559 domain-containing protein</fullName>
    </recommendedName>
</protein>
<name>A0AB37GC13_CORAY</name>
<evidence type="ECO:0000313" key="2">
    <source>
        <dbReference type="EMBL" id="QPR30515.1"/>
    </source>
</evidence>
<dbReference type="Proteomes" id="UP000595198">
    <property type="component" value="Chromosome"/>
</dbReference>
<dbReference type="Proteomes" id="UP000594774">
    <property type="component" value="Chromosome"/>
</dbReference>
<reference evidence="4 5" key="1">
    <citation type="submission" date="2020-12" db="EMBL/GenBank/DDBJ databases">
        <title>FDA dAtabase for Regulatory Grade micrObial Sequences (FDA-ARGOS): Supporting development and validation of Infectious Disease Dx tests.</title>
        <authorList>
            <person name="Sproer C."/>
            <person name="Gronow S."/>
            <person name="Severitt S."/>
            <person name="Schroder I."/>
            <person name="Tallon L."/>
            <person name="Sadzewicz L."/>
            <person name="Zhao X."/>
            <person name="Boylan J."/>
            <person name="Ott S."/>
            <person name="Bowen H."/>
            <person name="Vavikolanu K."/>
            <person name="Mehta A."/>
            <person name="Aluvathingal J."/>
            <person name="Nadendla S."/>
            <person name="Lowell S."/>
            <person name="Myers T."/>
            <person name="Yan Y."/>
            <person name="Sichtig H."/>
        </authorList>
    </citation>
    <scope>NUCLEOTIDE SEQUENCE [LARGE SCALE GENOMIC DNA]</scope>
    <source>
        <strain evidence="2 4">FDAARGOS_938</strain>
        <strain evidence="3 5">FDAARGOS_991</strain>
    </source>
</reference>
<gene>
    <name evidence="2" type="ORF">I6G95_09980</name>
    <name evidence="3" type="ORF">I6H48_10530</name>
</gene>
<feature type="compositionally biased region" description="Polar residues" evidence="1">
    <location>
        <begin position="121"/>
        <end position="134"/>
    </location>
</feature>
<dbReference type="RefSeq" id="WP_197914518.1">
    <property type="nucleotide sequence ID" value="NZ_CP065628.1"/>
</dbReference>
<evidence type="ECO:0000313" key="3">
    <source>
        <dbReference type="EMBL" id="QQB82351.1"/>
    </source>
</evidence>
<keyword evidence="5" id="KW-1185">Reference proteome</keyword>
<organism evidence="2 4">
    <name type="scientific">Corynebacterium amycolatum</name>
    <dbReference type="NCBI Taxonomy" id="43765"/>
    <lineage>
        <taxon>Bacteria</taxon>
        <taxon>Bacillati</taxon>
        <taxon>Actinomycetota</taxon>
        <taxon>Actinomycetes</taxon>
        <taxon>Mycobacteriales</taxon>
        <taxon>Corynebacteriaceae</taxon>
        <taxon>Corynebacterium</taxon>
    </lineage>
</organism>
<dbReference type="AlphaFoldDB" id="A0AB37GC13"/>
<evidence type="ECO:0000256" key="1">
    <source>
        <dbReference type="SAM" id="MobiDB-lite"/>
    </source>
</evidence>
<feature type="region of interest" description="Disordered" evidence="1">
    <location>
        <begin position="119"/>
        <end position="139"/>
    </location>
</feature>
<proteinExistence type="predicted"/>